<keyword evidence="4" id="KW-1185">Reference proteome</keyword>
<evidence type="ECO:0000256" key="1">
    <source>
        <dbReference type="SAM" id="MobiDB-lite"/>
    </source>
</evidence>
<sequence length="565" mass="64565">MAIAQKRVKIDNPNPDLVYYEERIIKAKLPVKDPTKDKTITDDDGVLKSIYYQDGDMKEKFRHFPELVMVDVTYKLNNLRMPVFLQLIVDGNGESEIVSVFVVVSENANTMAELVEVFKKHNSAWEKVRTIMTDKDFTEKMVYGEAFPNACLQLCLFHILRSIKRQVNTEKMSISLDQKNLCLEIIQKIAYSAGQDDYQENIQALYDTKVQPVITYFVNQCWEPIKDQWVIGLKQSCNYSNNTTNRVESINQKLKQLDLAPKVHIPDVTNEYVTLQTSSGQTNTTATSCTYQFVIMNKLPCRHIFALRAKLGMDKTTITNNTSEQLALIVVKNPRTAVLSTSQKYKCAFIEAQKLATMASEVSMERYKQRLQVLRDLVGMWEKDKDAFVINIVEEVQQQDASNMEDTEVQSLQDCLPSSQKQTVAQQSTGDEVSEIRQEDNESNMQQTDVRQACEHPPSQELESQLPVSQQQPPQIKVSGKKELGLCDVKMPAKMKVRGRPKGIGQTAIGVPKKRKSKDANLPTPYAKKCREDKTRCKQLIKSLQFRLFILFSHALYHTLLFHPV</sequence>
<reference evidence="3" key="1">
    <citation type="submission" date="2020-04" db="EMBL/GenBank/DDBJ databases">
        <authorList>
            <person name="Alioto T."/>
            <person name="Alioto T."/>
            <person name="Gomez Garrido J."/>
        </authorList>
    </citation>
    <scope>NUCLEOTIDE SEQUENCE</scope>
    <source>
        <strain evidence="3">A484AB</strain>
    </source>
</reference>
<comment type="caution">
    <text evidence="3">The sequence shown here is derived from an EMBL/GenBank/DDBJ whole genome shotgun (WGS) entry which is preliminary data.</text>
</comment>
<dbReference type="PANTHER" id="PTHR31569">
    <property type="entry name" value="SWIM-TYPE DOMAIN-CONTAINING PROTEIN"/>
    <property type="match status" value="1"/>
</dbReference>
<evidence type="ECO:0000313" key="4">
    <source>
        <dbReference type="Proteomes" id="UP001152795"/>
    </source>
</evidence>
<dbReference type="OrthoDB" id="6784470at2759"/>
<feature type="region of interest" description="Disordered" evidence="1">
    <location>
        <begin position="497"/>
        <end position="525"/>
    </location>
</feature>
<evidence type="ECO:0000313" key="3">
    <source>
        <dbReference type="EMBL" id="CAB3989639.1"/>
    </source>
</evidence>
<protein>
    <recommendedName>
        <fullName evidence="2">ZSWIM1/3 RNaseH-like domain-containing protein</fullName>
    </recommendedName>
</protein>
<dbReference type="InterPro" id="IPR048324">
    <property type="entry name" value="ZSWIM1-3_RNaseH-like"/>
</dbReference>
<feature type="compositionally biased region" description="Polar residues" evidence="1">
    <location>
        <begin position="409"/>
        <end position="431"/>
    </location>
</feature>
<dbReference type="PANTHER" id="PTHR31569:SF4">
    <property type="entry name" value="SWIM-TYPE DOMAIN-CONTAINING PROTEIN"/>
    <property type="match status" value="1"/>
</dbReference>
<name>A0A7D9HNX2_PARCT</name>
<dbReference type="InterPro" id="IPR052579">
    <property type="entry name" value="Zinc_finger_SWIM"/>
</dbReference>
<feature type="compositionally biased region" description="Low complexity" evidence="1">
    <location>
        <begin position="459"/>
        <end position="474"/>
    </location>
</feature>
<evidence type="ECO:0000259" key="2">
    <source>
        <dbReference type="Pfam" id="PF21056"/>
    </source>
</evidence>
<dbReference type="EMBL" id="CACRXK020001524">
    <property type="protein sequence ID" value="CAB3989639.1"/>
    <property type="molecule type" value="Genomic_DNA"/>
</dbReference>
<feature type="region of interest" description="Disordered" evidence="1">
    <location>
        <begin position="400"/>
        <end position="474"/>
    </location>
</feature>
<accession>A0A7D9HNX2</accession>
<gene>
    <name evidence="3" type="ORF">PACLA_8A026579</name>
</gene>
<dbReference type="AlphaFoldDB" id="A0A7D9HNX2"/>
<dbReference type="Proteomes" id="UP001152795">
    <property type="component" value="Unassembled WGS sequence"/>
</dbReference>
<feature type="domain" description="ZSWIM1/3 RNaseH-like" evidence="2">
    <location>
        <begin position="39"/>
        <end position="151"/>
    </location>
</feature>
<organism evidence="3 4">
    <name type="scientific">Paramuricea clavata</name>
    <name type="common">Red gorgonian</name>
    <name type="synonym">Violescent sea-whip</name>
    <dbReference type="NCBI Taxonomy" id="317549"/>
    <lineage>
        <taxon>Eukaryota</taxon>
        <taxon>Metazoa</taxon>
        <taxon>Cnidaria</taxon>
        <taxon>Anthozoa</taxon>
        <taxon>Octocorallia</taxon>
        <taxon>Malacalcyonacea</taxon>
        <taxon>Plexauridae</taxon>
        <taxon>Paramuricea</taxon>
    </lineage>
</organism>
<proteinExistence type="predicted"/>
<dbReference type="Pfam" id="PF21056">
    <property type="entry name" value="ZSWIM1-3_RNaseH-like"/>
    <property type="match status" value="1"/>
</dbReference>